<dbReference type="PANTHER" id="PTHR30532">
    <property type="entry name" value="IRON III DICITRATE-BINDING PERIPLASMIC PROTEIN"/>
    <property type="match status" value="1"/>
</dbReference>
<dbReference type="SUPFAM" id="SSF53807">
    <property type="entry name" value="Helical backbone' metal receptor"/>
    <property type="match status" value="1"/>
</dbReference>
<sequence>MKPPLRPSRSAPAALAVATALALAGCSSSDGADGGGSDSATRTVTTGQGDVRVPEDPRRVVVLNHALAGYLYHLDVPVAAITPEAADQGEGAFSDAWAAEAEEDGTTFLPWSIDGYDMEAILEADPDLIVGGGLGLPLVQAEEAYEELSGIAPTVLVGGELDTWQQQLSFLAEDVFDKPERHREMVAHHDERVAEVRDTITPPPGPAAYLSITADNTPYVLIEDQGVPAVLEEVGIEAAPLFAEGGFEPYTSGGDMFELSTEQIAGTLTQPTLFIAGFNADTTDVATLSEQPAYASLPSFESGNAHDLPYWVVRPDYDDALALLDIIEELFG</sequence>
<evidence type="ECO:0000256" key="2">
    <source>
        <dbReference type="ARBA" id="ARBA00008814"/>
    </source>
</evidence>
<evidence type="ECO:0000259" key="7">
    <source>
        <dbReference type="PROSITE" id="PS50983"/>
    </source>
</evidence>
<dbReference type="PROSITE" id="PS50983">
    <property type="entry name" value="FE_B12_PBP"/>
    <property type="match status" value="1"/>
</dbReference>
<accession>A0A286E0H1</accession>
<evidence type="ECO:0000313" key="8">
    <source>
        <dbReference type="EMBL" id="SOD64401.1"/>
    </source>
</evidence>
<evidence type="ECO:0000313" key="9">
    <source>
        <dbReference type="Proteomes" id="UP000219072"/>
    </source>
</evidence>
<evidence type="ECO:0000256" key="5">
    <source>
        <dbReference type="SAM" id="MobiDB-lite"/>
    </source>
</evidence>
<dbReference type="GO" id="GO:0030288">
    <property type="term" value="C:outer membrane-bounded periplasmic space"/>
    <property type="evidence" value="ECO:0007669"/>
    <property type="project" value="TreeGrafter"/>
</dbReference>
<keyword evidence="3" id="KW-0813">Transport</keyword>
<feature type="domain" description="Fe/B12 periplasmic-binding" evidence="7">
    <location>
        <begin position="59"/>
        <end position="332"/>
    </location>
</feature>
<dbReference type="GO" id="GO:1901678">
    <property type="term" value="P:iron coordination entity transport"/>
    <property type="evidence" value="ECO:0007669"/>
    <property type="project" value="UniProtKB-ARBA"/>
</dbReference>
<dbReference type="Gene3D" id="3.40.50.1980">
    <property type="entry name" value="Nitrogenase molybdenum iron protein domain"/>
    <property type="match status" value="2"/>
</dbReference>
<evidence type="ECO:0000256" key="1">
    <source>
        <dbReference type="ARBA" id="ARBA00004196"/>
    </source>
</evidence>
<reference evidence="8 9" key="1">
    <citation type="submission" date="2017-09" db="EMBL/GenBank/DDBJ databases">
        <authorList>
            <person name="Ehlers B."/>
            <person name="Leendertz F.H."/>
        </authorList>
    </citation>
    <scope>NUCLEOTIDE SEQUENCE [LARGE SCALE GENOMIC DNA]</scope>
    <source>
        <strain evidence="8 9">CGMCC 4.7095</strain>
    </source>
</reference>
<dbReference type="Pfam" id="PF01497">
    <property type="entry name" value="Peripla_BP_2"/>
    <property type="match status" value="1"/>
</dbReference>
<protein>
    <submittedName>
        <fullName evidence="8">Iron complex transport system substrate-binding protein</fullName>
    </submittedName>
</protein>
<dbReference type="AlphaFoldDB" id="A0A286E0H1"/>
<dbReference type="OrthoDB" id="9793175at2"/>
<gene>
    <name evidence="8" type="ORF">SAMN06297387_116125</name>
</gene>
<dbReference type="PROSITE" id="PS51257">
    <property type="entry name" value="PROKAR_LIPOPROTEIN"/>
    <property type="match status" value="1"/>
</dbReference>
<dbReference type="EMBL" id="OCNE01000016">
    <property type="protein sequence ID" value="SOD64401.1"/>
    <property type="molecule type" value="Genomic_DNA"/>
</dbReference>
<dbReference type="RefSeq" id="WP_097232831.1">
    <property type="nucleotide sequence ID" value="NZ_OCNE01000016.1"/>
</dbReference>
<evidence type="ECO:0000256" key="4">
    <source>
        <dbReference type="ARBA" id="ARBA00022729"/>
    </source>
</evidence>
<dbReference type="Proteomes" id="UP000219072">
    <property type="component" value="Unassembled WGS sequence"/>
</dbReference>
<feature type="chain" id="PRO_5039552182" evidence="6">
    <location>
        <begin position="25"/>
        <end position="332"/>
    </location>
</feature>
<dbReference type="PANTHER" id="PTHR30532:SF24">
    <property type="entry name" value="FERRIC ENTEROBACTIN-BINDING PERIPLASMIC PROTEIN FEPB"/>
    <property type="match status" value="1"/>
</dbReference>
<organism evidence="8 9">
    <name type="scientific">Streptomyces zhaozhouensis</name>
    <dbReference type="NCBI Taxonomy" id="1300267"/>
    <lineage>
        <taxon>Bacteria</taxon>
        <taxon>Bacillati</taxon>
        <taxon>Actinomycetota</taxon>
        <taxon>Actinomycetes</taxon>
        <taxon>Kitasatosporales</taxon>
        <taxon>Streptomycetaceae</taxon>
        <taxon>Streptomyces</taxon>
    </lineage>
</organism>
<name>A0A286E0H1_9ACTN</name>
<feature type="region of interest" description="Disordered" evidence="5">
    <location>
        <begin position="27"/>
        <end position="52"/>
    </location>
</feature>
<keyword evidence="9" id="KW-1185">Reference proteome</keyword>
<dbReference type="InterPro" id="IPR002491">
    <property type="entry name" value="ABC_transptr_periplasmic_BD"/>
</dbReference>
<evidence type="ECO:0000256" key="6">
    <source>
        <dbReference type="SAM" id="SignalP"/>
    </source>
</evidence>
<evidence type="ECO:0000256" key="3">
    <source>
        <dbReference type="ARBA" id="ARBA00022448"/>
    </source>
</evidence>
<keyword evidence="4 6" id="KW-0732">Signal</keyword>
<comment type="subcellular location">
    <subcellularLocation>
        <location evidence="1">Cell envelope</location>
    </subcellularLocation>
</comment>
<proteinExistence type="inferred from homology"/>
<feature type="signal peptide" evidence="6">
    <location>
        <begin position="1"/>
        <end position="24"/>
    </location>
</feature>
<dbReference type="InterPro" id="IPR051313">
    <property type="entry name" value="Bact_iron-sidero_bind"/>
</dbReference>
<comment type="similarity">
    <text evidence="2">Belongs to the bacterial solute-binding protein 8 family.</text>
</comment>